<keyword evidence="1" id="KW-0732">Signal</keyword>
<reference evidence="2" key="1">
    <citation type="submission" date="2021-04" db="EMBL/GenBank/DDBJ databases">
        <authorList>
            <person name="Hartkoorn R.C."/>
            <person name="Beaudoing E."/>
            <person name="Hot D."/>
        </authorList>
    </citation>
    <scope>NUCLEOTIDE SEQUENCE</scope>
    <source>
        <strain evidence="2">NRRL B-16292</strain>
    </source>
</reference>
<dbReference type="PROSITE" id="PS51257">
    <property type="entry name" value="PROKAR_LIPOPROTEIN"/>
    <property type="match status" value="1"/>
</dbReference>
<dbReference type="PANTHER" id="PTHR43649:SF16">
    <property type="entry name" value="SUGAR-BINDING LIPOPROTEIN"/>
    <property type="match status" value="1"/>
</dbReference>
<organism evidence="2 3">
    <name type="scientific">Dactylosporangium fulvum</name>
    <dbReference type="NCBI Taxonomy" id="53359"/>
    <lineage>
        <taxon>Bacteria</taxon>
        <taxon>Bacillati</taxon>
        <taxon>Actinomycetota</taxon>
        <taxon>Actinomycetes</taxon>
        <taxon>Micromonosporales</taxon>
        <taxon>Micromonosporaceae</taxon>
        <taxon>Dactylosporangium</taxon>
    </lineage>
</organism>
<dbReference type="PANTHER" id="PTHR43649">
    <property type="entry name" value="ARABINOSE-BINDING PROTEIN-RELATED"/>
    <property type="match status" value="1"/>
</dbReference>
<feature type="signal peptide" evidence="1">
    <location>
        <begin position="1"/>
        <end position="25"/>
    </location>
</feature>
<keyword evidence="3" id="KW-1185">Reference proteome</keyword>
<dbReference type="Proteomes" id="UP001059617">
    <property type="component" value="Chromosome"/>
</dbReference>
<evidence type="ECO:0000313" key="2">
    <source>
        <dbReference type="EMBL" id="UWP83120.1"/>
    </source>
</evidence>
<dbReference type="Gene3D" id="3.40.190.10">
    <property type="entry name" value="Periplasmic binding protein-like II"/>
    <property type="match status" value="1"/>
</dbReference>
<protein>
    <submittedName>
        <fullName evidence="2">Extracellular solute-binding protein</fullName>
    </submittedName>
</protein>
<name>A0ABY5W158_9ACTN</name>
<dbReference type="EMBL" id="CP073720">
    <property type="protein sequence ID" value="UWP83120.1"/>
    <property type="molecule type" value="Genomic_DNA"/>
</dbReference>
<feature type="chain" id="PRO_5045189511" evidence="1">
    <location>
        <begin position="26"/>
        <end position="456"/>
    </location>
</feature>
<reference evidence="2" key="2">
    <citation type="submission" date="2022-09" db="EMBL/GenBank/DDBJ databases">
        <title>Biosynthetic gene clusters of Dactylosporangioum fulvum.</title>
        <authorList>
            <person name="Caradec T."/>
        </authorList>
    </citation>
    <scope>NUCLEOTIDE SEQUENCE</scope>
    <source>
        <strain evidence="2">NRRL B-16292</strain>
    </source>
</reference>
<gene>
    <name evidence="2" type="ORF">Dfulv_02080</name>
</gene>
<dbReference type="InterPro" id="IPR006059">
    <property type="entry name" value="SBP"/>
</dbReference>
<dbReference type="Pfam" id="PF01547">
    <property type="entry name" value="SBP_bac_1"/>
    <property type="match status" value="1"/>
</dbReference>
<accession>A0ABY5W158</accession>
<dbReference type="InterPro" id="IPR050490">
    <property type="entry name" value="Bact_solute-bd_prot1"/>
</dbReference>
<evidence type="ECO:0000256" key="1">
    <source>
        <dbReference type="SAM" id="SignalP"/>
    </source>
</evidence>
<dbReference type="SUPFAM" id="SSF53850">
    <property type="entry name" value="Periplasmic binding protein-like II"/>
    <property type="match status" value="1"/>
</dbReference>
<evidence type="ECO:0000313" key="3">
    <source>
        <dbReference type="Proteomes" id="UP001059617"/>
    </source>
</evidence>
<proteinExistence type="predicted"/>
<sequence>MRTLSTRVALGALALGLAVTSTACASSDDAGSDGTTTITVMGIPPTTKAAARQAYLDQVAAFEQANPKIKIETTDAAFDPTAYATQLAGGNAPSMLLVALTEPAGLIARRQVADLTTAAEELTNFKQFDPRVLDNLRDSAGKLYGIPTSSYALGLVYNRKLFIQAGLDPARPPTTWDELAAAAKQITDRTGVPGFAEMTVRNGGGWRLTAGTYSRGGAMQVQQGEKFAATVDNPQAVAHLTQLQRMRWQDKSMGTNQLLGYDDVNSGFAAGKFGMIISDPGYYASYLNQYKGDPANFGAGAYPQAGGNATLIGGQAAMVNPKASAAQRAAALKWVDFYYLRPQYEPTAAAERARSNKESGIPVGVPTVALFNTEVQQRIAEAVKPYVTVDQANFAPFLTGTASLQYKPEPPVEAQKLYAALDTTVQAVLTRQDADPAAELAAAQKTATTIVEQAQR</sequence>
<dbReference type="RefSeq" id="WP_259860900.1">
    <property type="nucleotide sequence ID" value="NZ_BAAAST010000055.1"/>
</dbReference>